<keyword evidence="11" id="KW-1185">Reference proteome</keyword>
<dbReference type="GO" id="GO:0009678">
    <property type="term" value="F:diphosphate hydrolysis-driven proton transmembrane transporter activity"/>
    <property type="evidence" value="ECO:0007669"/>
    <property type="project" value="UniProtKB-EC"/>
</dbReference>
<dbReference type="OrthoDB" id="1734244at2759"/>
<keyword evidence="6" id="KW-1278">Translocase</keyword>
<evidence type="ECO:0000256" key="8">
    <source>
        <dbReference type="ARBA" id="ARBA00023065"/>
    </source>
</evidence>
<keyword evidence="3" id="KW-0813">Transport</keyword>
<protein>
    <recommendedName>
        <fullName evidence="2">H(+)-exporting diphosphatase</fullName>
        <ecNumber evidence="2">7.1.3.1</ecNumber>
    </recommendedName>
</protein>
<evidence type="ECO:0000256" key="7">
    <source>
        <dbReference type="ARBA" id="ARBA00022989"/>
    </source>
</evidence>
<evidence type="ECO:0000256" key="1">
    <source>
        <dbReference type="ARBA" id="ARBA00004127"/>
    </source>
</evidence>
<dbReference type="Pfam" id="PF03030">
    <property type="entry name" value="H_PPase"/>
    <property type="match status" value="1"/>
</dbReference>
<accession>A0A835KAS8</accession>
<dbReference type="Proteomes" id="UP000657918">
    <property type="component" value="Unassembled WGS sequence"/>
</dbReference>
<dbReference type="EMBL" id="JADGMS010000003">
    <property type="protein sequence ID" value="KAF9685083.1"/>
    <property type="molecule type" value="Genomic_DNA"/>
</dbReference>
<proteinExistence type="predicted"/>
<evidence type="ECO:0000256" key="5">
    <source>
        <dbReference type="ARBA" id="ARBA00022842"/>
    </source>
</evidence>
<dbReference type="GO" id="GO:0004427">
    <property type="term" value="F:inorganic diphosphate phosphatase activity"/>
    <property type="evidence" value="ECO:0007669"/>
    <property type="project" value="InterPro"/>
</dbReference>
<keyword evidence="7" id="KW-1133">Transmembrane helix</keyword>
<evidence type="ECO:0000256" key="2">
    <source>
        <dbReference type="ARBA" id="ARBA00013242"/>
    </source>
</evidence>
<name>A0A835KAS8_9ROSI</name>
<dbReference type="PANTHER" id="PTHR31998">
    <property type="entry name" value="K(+)-INSENSITIVE PYROPHOSPHATE-ENERGIZED PROTON PUMP"/>
    <property type="match status" value="1"/>
</dbReference>
<evidence type="ECO:0000256" key="9">
    <source>
        <dbReference type="ARBA" id="ARBA00023136"/>
    </source>
</evidence>
<dbReference type="AlphaFoldDB" id="A0A835KAS8"/>
<evidence type="ECO:0000256" key="6">
    <source>
        <dbReference type="ARBA" id="ARBA00022967"/>
    </source>
</evidence>
<keyword evidence="5" id="KW-0460">Magnesium</keyword>
<sequence length="85" mass="8939">MVEINILEDNLRARLVIGFVKGYYTSNAYSPVQDAPNSFKTGAPTNLFSHARLCSGASLGMLSTIATGLTIDAYGPIDDNAGGIT</sequence>
<dbReference type="InterPro" id="IPR004131">
    <property type="entry name" value="PPase-energised_H-pump"/>
</dbReference>
<reference evidence="10 11" key="1">
    <citation type="submission" date="2020-10" db="EMBL/GenBank/DDBJ databases">
        <title>Plant Genome Project.</title>
        <authorList>
            <person name="Zhang R.-G."/>
        </authorList>
    </citation>
    <scope>NUCLEOTIDE SEQUENCE [LARGE SCALE GENOMIC DNA]</scope>
    <source>
        <strain evidence="10">FAFU-HL-1</strain>
        <tissue evidence="10">Leaf</tissue>
    </source>
</reference>
<comment type="caution">
    <text evidence="10">The sequence shown here is derived from an EMBL/GenBank/DDBJ whole genome shotgun (WGS) entry which is preliminary data.</text>
</comment>
<organism evidence="10 11">
    <name type="scientific">Salix dunnii</name>
    <dbReference type="NCBI Taxonomy" id="1413687"/>
    <lineage>
        <taxon>Eukaryota</taxon>
        <taxon>Viridiplantae</taxon>
        <taxon>Streptophyta</taxon>
        <taxon>Embryophyta</taxon>
        <taxon>Tracheophyta</taxon>
        <taxon>Spermatophyta</taxon>
        <taxon>Magnoliopsida</taxon>
        <taxon>eudicotyledons</taxon>
        <taxon>Gunneridae</taxon>
        <taxon>Pentapetalae</taxon>
        <taxon>rosids</taxon>
        <taxon>fabids</taxon>
        <taxon>Malpighiales</taxon>
        <taxon>Salicaceae</taxon>
        <taxon>Saliceae</taxon>
        <taxon>Salix</taxon>
    </lineage>
</organism>
<evidence type="ECO:0000313" key="10">
    <source>
        <dbReference type="EMBL" id="KAF9685083.1"/>
    </source>
</evidence>
<dbReference type="GO" id="GO:0012505">
    <property type="term" value="C:endomembrane system"/>
    <property type="evidence" value="ECO:0007669"/>
    <property type="project" value="UniProtKB-SubCell"/>
</dbReference>
<comment type="subcellular location">
    <subcellularLocation>
        <location evidence="1">Endomembrane system</location>
        <topology evidence="1">Multi-pass membrane protein</topology>
    </subcellularLocation>
</comment>
<gene>
    <name evidence="10" type="ORF">SADUNF_Sadunf03G0017400</name>
</gene>
<dbReference type="GO" id="GO:0016020">
    <property type="term" value="C:membrane"/>
    <property type="evidence" value="ECO:0007669"/>
    <property type="project" value="InterPro"/>
</dbReference>
<evidence type="ECO:0000313" key="11">
    <source>
        <dbReference type="Proteomes" id="UP000657918"/>
    </source>
</evidence>
<keyword evidence="8" id="KW-0406">Ion transport</keyword>
<keyword evidence="9" id="KW-0472">Membrane</keyword>
<dbReference type="EC" id="7.1.3.1" evidence="2"/>
<evidence type="ECO:0000256" key="3">
    <source>
        <dbReference type="ARBA" id="ARBA00022448"/>
    </source>
</evidence>
<keyword evidence="4" id="KW-0812">Transmembrane</keyword>
<evidence type="ECO:0000256" key="4">
    <source>
        <dbReference type="ARBA" id="ARBA00022692"/>
    </source>
</evidence>